<dbReference type="EMBL" id="MEUA01000010">
    <property type="protein sequence ID" value="OGC16307.1"/>
    <property type="molecule type" value="Genomic_DNA"/>
</dbReference>
<dbReference type="InterPro" id="IPR050156">
    <property type="entry name" value="TC-AMP_synthase_SUA5"/>
</dbReference>
<proteinExistence type="inferred from homology"/>
<evidence type="ECO:0000259" key="12">
    <source>
        <dbReference type="PROSITE" id="PS51163"/>
    </source>
</evidence>
<dbReference type="GO" id="GO:0005524">
    <property type="term" value="F:ATP binding"/>
    <property type="evidence" value="ECO:0007669"/>
    <property type="project" value="UniProtKB-KW"/>
</dbReference>
<dbReference type="GO" id="GO:0006450">
    <property type="term" value="P:regulation of translational fidelity"/>
    <property type="evidence" value="ECO:0007669"/>
    <property type="project" value="TreeGrafter"/>
</dbReference>
<comment type="caution">
    <text evidence="13">The sequence shown here is derived from an EMBL/GenBank/DDBJ whole genome shotgun (WGS) entry which is preliminary data.</text>
</comment>
<keyword evidence="9" id="KW-0067">ATP-binding</keyword>
<dbReference type="NCBIfam" id="TIGR00057">
    <property type="entry name" value="L-threonylcarbamoyladenylate synthase"/>
    <property type="match status" value="1"/>
</dbReference>
<dbReference type="PROSITE" id="PS51163">
    <property type="entry name" value="YRDC"/>
    <property type="match status" value="1"/>
</dbReference>
<dbReference type="GO" id="GO:0008033">
    <property type="term" value="P:tRNA processing"/>
    <property type="evidence" value="ECO:0007669"/>
    <property type="project" value="UniProtKB-KW"/>
</dbReference>
<protein>
    <recommendedName>
        <fullName evidence="10">L-threonylcarbamoyladenylate synthase</fullName>
        <ecNumber evidence="3">2.7.7.87</ecNumber>
    </recommendedName>
    <alternativeName>
        <fullName evidence="10">L-threonylcarbamoyladenylate synthase</fullName>
    </alternativeName>
</protein>
<evidence type="ECO:0000256" key="5">
    <source>
        <dbReference type="ARBA" id="ARBA00022679"/>
    </source>
</evidence>
<dbReference type="GO" id="GO:0005737">
    <property type="term" value="C:cytoplasm"/>
    <property type="evidence" value="ECO:0007669"/>
    <property type="project" value="UniProtKB-SubCell"/>
</dbReference>
<dbReference type="Gene3D" id="3.90.870.10">
    <property type="entry name" value="DHBP synthase"/>
    <property type="match status" value="1"/>
</dbReference>
<comment type="similarity">
    <text evidence="2">Belongs to the SUA5 family.</text>
</comment>
<dbReference type="InterPro" id="IPR006070">
    <property type="entry name" value="Sua5-like_dom"/>
</dbReference>
<reference evidence="13 14" key="1">
    <citation type="journal article" date="2016" name="Nat. Commun.">
        <title>Thousands of microbial genomes shed light on interconnected biogeochemical processes in an aquifer system.</title>
        <authorList>
            <person name="Anantharaman K."/>
            <person name="Brown C.T."/>
            <person name="Hug L.A."/>
            <person name="Sharon I."/>
            <person name="Castelle C.J."/>
            <person name="Probst A.J."/>
            <person name="Thomas B.C."/>
            <person name="Singh A."/>
            <person name="Wilkins M.J."/>
            <person name="Karaoz U."/>
            <person name="Brodie E.L."/>
            <person name="Williams K.H."/>
            <person name="Hubbard S.S."/>
            <person name="Banfield J.F."/>
        </authorList>
    </citation>
    <scope>NUCLEOTIDE SEQUENCE [LARGE SCALE GENOMIC DNA]</scope>
</reference>
<keyword evidence="6" id="KW-0819">tRNA processing</keyword>
<dbReference type="EC" id="2.7.7.87" evidence="3"/>
<evidence type="ECO:0000256" key="9">
    <source>
        <dbReference type="ARBA" id="ARBA00022840"/>
    </source>
</evidence>
<dbReference type="InterPro" id="IPR017945">
    <property type="entry name" value="DHBP_synth_RibB-like_a/b_dom"/>
</dbReference>
<evidence type="ECO:0000256" key="7">
    <source>
        <dbReference type="ARBA" id="ARBA00022695"/>
    </source>
</evidence>
<dbReference type="Pfam" id="PF01300">
    <property type="entry name" value="Sua5_yciO_yrdC"/>
    <property type="match status" value="1"/>
</dbReference>
<sequence>MKTITFNQKNFKEIIQTLKLGGVIIFPTDTVYGIGTLISNEKGIKKLFEIKNRPVDKPFQVLISDLKQIQLFAKETNQTAKELIKNHWPGPLTLIFKKKAEVLNVITANKDTIGLRMPDHPLLLKLMKKTGPLVVSSANLSGNKPPTNPEEVKIEADLLLNGGKCKIGQSSTIIDVSNNKPIILRNQPRL</sequence>
<keyword evidence="4" id="KW-0963">Cytoplasm</keyword>
<evidence type="ECO:0000256" key="3">
    <source>
        <dbReference type="ARBA" id="ARBA00012584"/>
    </source>
</evidence>
<evidence type="ECO:0000313" key="14">
    <source>
        <dbReference type="Proteomes" id="UP000177905"/>
    </source>
</evidence>
<dbReference type="PANTHER" id="PTHR17490">
    <property type="entry name" value="SUA5"/>
    <property type="match status" value="1"/>
</dbReference>
<evidence type="ECO:0000256" key="6">
    <source>
        <dbReference type="ARBA" id="ARBA00022694"/>
    </source>
</evidence>
<evidence type="ECO:0000256" key="10">
    <source>
        <dbReference type="ARBA" id="ARBA00029774"/>
    </source>
</evidence>
<evidence type="ECO:0000256" key="1">
    <source>
        <dbReference type="ARBA" id="ARBA00004496"/>
    </source>
</evidence>
<evidence type="ECO:0000256" key="4">
    <source>
        <dbReference type="ARBA" id="ARBA00022490"/>
    </source>
</evidence>
<keyword evidence="7" id="KW-0548">Nucleotidyltransferase</keyword>
<evidence type="ECO:0000256" key="2">
    <source>
        <dbReference type="ARBA" id="ARBA00007663"/>
    </source>
</evidence>
<evidence type="ECO:0000313" key="13">
    <source>
        <dbReference type="EMBL" id="OGC16307.1"/>
    </source>
</evidence>
<feature type="domain" description="YrdC-like" evidence="12">
    <location>
        <begin position="8"/>
        <end position="189"/>
    </location>
</feature>
<dbReference type="GO" id="GO:0061710">
    <property type="term" value="F:L-threonylcarbamoyladenylate synthase"/>
    <property type="evidence" value="ECO:0007669"/>
    <property type="project" value="UniProtKB-EC"/>
</dbReference>
<dbReference type="SUPFAM" id="SSF55821">
    <property type="entry name" value="YrdC/RibB"/>
    <property type="match status" value="1"/>
</dbReference>
<dbReference type="GO" id="GO:0003725">
    <property type="term" value="F:double-stranded RNA binding"/>
    <property type="evidence" value="ECO:0007669"/>
    <property type="project" value="InterPro"/>
</dbReference>
<comment type="subcellular location">
    <subcellularLocation>
        <location evidence="1">Cytoplasm</location>
    </subcellularLocation>
</comment>
<gene>
    <name evidence="13" type="ORF">A2290_04335</name>
</gene>
<organism evidence="13 14">
    <name type="scientific">candidate division WOR-1 bacterium RIFOXYB2_FULL_36_35</name>
    <dbReference type="NCBI Taxonomy" id="1802578"/>
    <lineage>
        <taxon>Bacteria</taxon>
        <taxon>Bacillati</taxon>
        <taxon>Saganbacteria</taxon>
    </lineage>
</organism>
<evidence type="ECO:0000256" key="8">
    <source>
        <dbReference type="ARBA" id="ARBA00022741"/>
    </source>
</evidence>
<accession>A0A1F4S7E7</accession>
<evidence type="ECO:0000256" key="11">
    <source>
        <dbReference type="ARBA" id="ARBA00048366"/>
    </source>
</evidence>
<dbReference type="Proteomes" id="UP000177905">
    <property type="component" value="Unassembled WGS sequence"/>
</dbReference>
<name>A0A1F4S7E7_UNCSA</name>
<dbReference type="AlphaFoldDB" id="A0A1F4S7E7"/>
<dbReference type="GO" id="GO:0000049">
    <property type="term" value="F:tRNA binding"/>
    <property type="evidence" value="ECO:0007669"/>
    <property type="project" value="TreeGrafter"/>
</dbReference>
<keyword evidence="8" id="KW-0547">Nucleotide-binding</keyword>
<dbReference type="PANTHER" id="PTHR17490:SF16">
    <property type="entry name" value="THREONYLCARBAMOYL-AMP SYNTHASE"/>
    <property type="match status" value="1"/>
</dbReference>
<keyword evidence="5" id="KW-0808">Transferase</keyword>
<comment type="catalytic activity">
    <reaction evidence="11">
        <text>L-threonine + hydrogencarbonate + ATP = L-threonylcarbamoyladenylate + diphosphate + H2O</text>
        <dbReference type="Rhea" id="RHEA:36407"/>
        <dbReference type="ChEBI" id="CHEBI:15377"/>
        <dbReference type="ChEBI" id="CHEBI:17544"/>
        <dbReference type="ChEBI" id="CHEBI:30616"/>
        <dbReference type="ChEBI" id="CHEBI:33019"/>
        <dbReference type="ChEBI" id="CHEBI:57926"/>
        <dbReference type="ChEBI" id="CHEBI:73682"/>
        <dbReference type="EC" id="2.7.7.87"/>
    </reaction>
</comment>